<dbReference type="PATRIC" id="fig|66876.3.peg.2595"/>
<dbReference type="Pfam" id="PF02310">
    <property type="entry name" value="B12-binding"/>
    <property type="match status" value="1"/>
</dbReference>
<dbReference type="SUPFAM" id="SSF52242">
    <property type="entry name" value="Cobalamin (vitamin B12)-binding domain"/>
    <property type="match status" value="1"/>
</dbReference>
<reference evidence="3" key="1">
    <citation type="submission" date="2015-07" db="EMBL/GenBank/DDBJ databases">
        <authorList>
            <person name="Ju K.-S."/>
            <person name="Doroghazi J.R."/>
            <person name="Metcalf W.W."/>
        </authorList>
    </citation>
    <scope>NUCLEOTIDE SEQUENCE [LARGE SCALE GENOMIC DNA]</scope>
    <source>
        <strain evidence="3">NRRL ISP-5002</strain>
    </source>
</reference>
<dbReference type="InterPro" id="IPR006158">
    <property type="entry name" value="Cobalamin-bd"/>
</dbReference>
<dbReference type="AlphaFoldDB" id="A0A0N0XWP6"/>
<gene>
    <name evidence="2" type="ORF">ADL29_11890</name>
</gene>
<dbReference type="InterPro" id="IPR036724">
    <property type="entry name" value="Cobalamin-bd_sf"/>
</dbReference>
<comment type="caution">
    <text evidence="2">The sequence shown here is derived from an EMBL/GenBank/DDBJ whole genome shotgun (WGS) entry which is preliminary data.</text>
</comment>
<accession>A0A0N0XWP6</accession>
<dbReference type="GO" id="GO:0031419">
    <property type="term" value="F:cobalamin binding"/>
    <property type="evidence" value="ECO:0007669"/>
    <property type="project" value="InterPro"/>
</dbReference>
<protein>
    <recommendedName>
        <fullName evidence="1">B12-binding domain-containing protein</fullName>
    </recommendedName>
</protein>
<feature type="domain" description="B12-binding" evidence="1">
    <location>
        <begin position="7"/>
        <end position="142"/>
    </location>
</feature>
<dbReference type="RefSeq" id="WP_053923627.1">
    <property type="nucleotide sequence ID" value="NZ_LGKG01000101.1"/>
</dbReference>
<dbReference type="CDD" id="cd02065">
    <property type="entry name" value="B12-binding_like"/>
    <property type="match status" value="1"/>
</dbReference>
<sequence>MSAARDARTVLIAGPASDAHTWNLIYLQLLVEELGHPTVNLGPCVPDEAIVEACLLYRPRLLVLSSVNGHGHQDGIRLITRIRATADLAALPVVIGGKLGISGADTDHADHLRDAGFDAVYPDSPDAVTDFCRFIASLSERVVS</sequence>
<evidence type="ECO:0000313" key="3">
    <source>
        <dbReference type="Proteomes" id="UP000037982"/>
    </source>
</evidence>
<dbReference type="PROSITE" id="PS51332">
    <property type="entry name" value="B12_BINDING"/>
    <property type="match status" value="1"/>
</dbReference>
<keyword evidence="3" id="KW-1185">Reference proteome</keyword>
<evidence type="ECO:0000313" key="2">
    <source>
        <dbReference type="EMBL" id="KPC64236.1"/>
    </source>
</evidence>
<evidence type="ECO:0000259" key="1">
    <source>
        <dbReference type="PROSITE" id="PS51332"/>
    </source>
</evidence>
<name>A0A0N0XWP6_9ACTN</name>
<dbReference type="Proteomes" id="UP000037982">
    <property type="component" value="Unassembled WGS sequence"/>
</dbReference>
<dbReference type="GO" id="GO:0046872">
    <property type="term" value="F:metal ion binding"/>
    <property type="evidence" value="ECO:0007669"/>
    <property type="project" value="InterPro"/>
</dbReference>
<dbReference type="EMBL" id="LGKG01000101">
    <property type="protein sequence ID" value="KPC64236.1"/>
    <property type="molecule type" value="Genomic_DNA"/>
</dbReference>
<organism evidence="2 3">
    <name type="scientific">Streptomyces chattanoogensis</name>
    <dbReference type="NCBI Taxonomy" id="66876"/>
    <lineage>
        <taxon>Bacteria</taxon>
        <taxon>Bacillati</taxon>
        <taxon>Actinomycetota</taxon>
        <taxon>Actinomycetes</taxon>
        <taxon>Kitasatosporales</taxon>
        <taxon>Streptomycetaceae</taxon>
        <taxon>Streptomyces</taxon>
    </lineage>
</organism>
<dbReference type="Gene3D" id="3.40.50.280">
    <property type="entry name" value="Cobalamin-binding domain"/>
    <property type="match status" value="1"/>
</dbReference>
<proteinExistence type="predicted"/>